<keyword evidence="3" id="KW-1278">Translocase</keyword>
<dbReference type="Gene3D" id="1.20.1110.10">
    <property type="entry name" value="Calcium-transporting ATPase, transmembrane domain"/>
    <property type="match status" value="1"/>
</dbReference>
<keyword evidence="4 6" id="KW-1133">Transmembrane helix</keyword>
<dbReference type="SFLD" id="SFLDS00003">
    <property type="entry name" value="Haloacid_Dehalogenase"/>
    <property type="match status" value="1"/>
</dbReference>
<dbReference type="Gene3D" id="3.40.1110.10">
    <property type="entry name" value="Calcium-transporting ATPase, cytoplasmic domain N"/>
    <property type="match status" value="1"/>
</dbReference>
<dbReference type="GO" id="GO:0016887">
    <property type="term" value="F:ATP hydrolysis activity"/>
    <property type="evidence" value="ECO:0007669"/>
    <property type="project" value="InterPro"/>
</dbReference>
<dbReference type="PRINTS" id="PR00119">
    <property type="entry name" value="CATATPASE"/>
</dbReference>
<organism evidence="8 9">
    <name type="scientific">Geodermatophilus tzadiensis</name>
    <dbReference type="NCBI Taxonomy" id="1137988"/>
    <lineage>
        <taxon>Bacteria</taxon>
        <taxon>Bacillati</taxon>
        <taxon>Actinomycetota</taxon>
        <taxon>Actinomycetes</taxon>
        <taxon>Geodermatophilales</taxon>
        <taxon>Geodermatophilaceae</taxon>
        <taxon>Geodermatophilus</taxon>
    </lineage>
</organism>
<dbReference type="Pfam" id="PF00702">
    <property type="entry name" value="Hydrolase"/>
    <property type="match status" value="1"/>
</dbReference>
<dbReference type="OrthoDB" id="9814270at2"/>
<feature type="transmembrane region" description="Helical" evidence="6">
    <location>
        <begin position="259"/>
        <end position="278"/>
    </location>
</feature>
<dbReference type="InterPro" id="IPR023298">
    <property type="entry name" value="ATPase_P-typ_TM_dom_sf"/>
</dbReference>
<dbReference type="InterPro" id="IPR008250">
    <property type="entry name" value="ATPase_P-typ_transduc_dom_A_sf"/>
</dbReference>
<dbReference type="EMBL" id="PVTG01000007">
    <property type="protein sequence ID" value="PRY48919.1"/>
    <property type="molecule type" value="Genomic_DNA"/>
</dbReference>
<comment type="subcellular location">
    <subcellularLocation>
        <location evidence="1">Cell membrane</location>
        <topology evidence="1">Multi-pass membrane protein</topology>
    </subcellularLocation>
</comment>
<dbReference type="GO" id="GO:0005524">
    <property type="term" value="F:ATP binding"/>
    <property type="evidence" value="ECO:0007669"/>
    <property type="project" value="InterPro"/>
</dbReference>
<dbReference type="GO" id="GO:0005886">
    <property type="term" value="C:plasma membrane"/>
    <property type="evidence" value="ECO:0007669"/>
    <property type="project" value="UniProtKB-SubCell"/>
</dbReference>
<dbReference type="InterPro" id="IPR023214">
    <property type="entry name" value="HAD_sf"/>
</dbReference>
<evidence type="ECO:0000313" key="9">
    <source>
        <dbReference type="Proteomes" id="UP000239210"/>
    </source>
</evidence>
<reference evidence="8 9" key="1">
    <citation type="submission" date="2018-03" db="EMBL/GenBank/DDBJ databases">
        <title>Genomic Encyclopedia of Archaeal and Bacterial Type Strains, Phase II (KMG-II): from individual species to whole genera.</title>
        <authorList>
            <person name="Goeker M."/>
        </authorList>
    </citation>
    <scope>NUCLEOTIDE SEQUENCE [LARGE SCALE GENOMIC DNA]</scope>
    <source>
        <strain evidence="8 9">DSM 45416</strain>
    </source>
</reference>
<evidence type="ECO:0000313" key="8">
    <source>
        <dbReference type="EMBL" id="PRY48919.1"/>
    </source>
</evidence>
<feature type="transmembrane region" description="Helical" evidence="6">
    <location>
        <begin position="607"/>
        <end position="628"/>
    </location>
</feature>
<keyword evidence="9" id="KW-1185">Reference proteome</keyword>
<dbReference type="AlphaFoldDB" id="A0A2T0TTC8"/>
<dbReference type="InterPro" id="IPR044492">
    <property type="entry name" value="P_typ_ATPase_HD_dom"/>
</dbReference>
<comment type="caution">
    <text evidence="8">The sequence shown here is derived from an EMBL/GenBank/DDBJ whole genome shotgun (WGS) entry which is preliminary data.</text>
</comment>
<keyword evidence="5 6" id="KW-0472">Membrane</keyword>
<dbReference type="Gene3D" id="3.40.50.1000">
    <property type="entry name" value="HAD superfamily/HAD-like"/>
    <property type="match status" value="1"/>
</dbReference>
<dbReference type="InterPro" id="IPR001757">
    <property type="entry name" value="P_typ_ATPase"/>
</dbReference>
<dbReference type="Pfam" id="PF00122">
    <property type="entry name" value="E1-E2_ATPase"/>
    <property type="match status" value="1"/>
</dbReference>
<evidence type="ECO:0000256" key="2">
    <source>
        <dbReference type="ARBA" id="ARBA00022692"/>
    </source>
</evidence>
<dbReference type="Gene3D" id="2.70.150.10">
    <property type="entry name" value="Calcium-transporting ATPase, cytoplasmic transduction domain A"/>
    <property type="match status" value="1"/>
</dbReference>
<proteinExistence type="predicted"/>
<feature type="transmembrane region" description="Helical" evidence="6">
    <location>
        <begin position="219"/>
        <end position="239"/>
    </location>
</feature>
<evidence type="ECO:0000256" key="6">
    <source>
        <dbReference type="SAM" id="Phobius"/>
    </source>
</evidence>
<sequence>MQSTGTTDRAAGTWGLTAAEAQARLRRGEGNTAPRGSSRGYAQILRTNVFNLFNTILFTIGAALLALGRYSDAVTSVGLGLVNAAISAVQEIRAKRKLDRLQLLSRGRVTVVRDGRDVEVLPHEVVRGDVLHVRPGDQVVVDGPLLEGAVEADESLLTGESDPQPKRSGDDLLSGSFAAGGEGWQLARDVGGASYASRLTADVRRVSTDATPLQRRIDFVVRLVMLLVALMSATILLQAALEGFSVERVVQTTAVLSGLVPYGLFFLVALAYTVGAAASARDGALVQQVNAVESISNVDVVCTDKTGTLTTGRLTLAEVVPVGPLPQEEVARLVGTAARSTAAGNLTSTALAAALPGRQCPLLEEVPFSSALRWSAVRTDDGVLVLGAPESLTPAMPGAALTDAVTARTAQGLRVLVAARPVDPAAPLRDDGGRARLPALEPLALVVLADELRPGVPETVARFAADGVDLKVVSGDDPRTVAALARQAGMGAGDPVSGAELEALSDAELDALVTRTAVFGRIAPEQKERLVDSLRRQGRYVAMIGDGVNDARALKRAQVGVAMRSGSAVTRDVADIVLTEDAIGALLPAQHEGRRIITGIGTSMQVFLARVGTQGLVIVAVTMLGLGFPYSPAQVGLTLLTVGVPTLFLTTWARPERPDPQLLTSLWRFVVPAMVVTAAGGVAVYATLYTALIDVVGTARTPEEVVADFESYTGVSSSDVGFAEAAATIGAQTGLSTFVSYAAFLLILFLRPPNRFFASWTRPDGDRRPALLVAGLVVAFTGLLFVPVLTDYFGLTDAAEPVFATVLPALVLWFAVLTAVYRFRLLERALGLPPAG</sequence>
<dbReference type="PROSITE" id="PS00154">
    <property type="entry name" value="ATPASE_E1_E2"/>
    <property type="match status" value="1"/>
</dbReference>
<feature type="transmembrane region" description="Helical" evidence="6">
    <location>
        <begin position="634"/>
        <end position="653"/>
    </location>
</feature>
<feature type="transmembrane region" description="Helical" evidence="6">
    <location>
        <begin position="73"/>
        <end position="92"/>
    </location>
</feature>
<dbReference type="NCBIfam" id="TIGR01494">
    <property type="entry name" value="ATPase_P-type"/>
    <property type="match status" value="2"/>
</dbReference>
<feature type="transmembrane region" description="Helical" evidence="6">
    <location>
        <begin position="802"/>
        <end position="821"/>
    </location>
</feature>
<dbReference type="InterPro" id="IPR023299">
    <property type="entry name" value="ATPase_P-typ_cyto_dom_N"/>
</dbReference>
<dbReference type="InterPro" id="IPR059000">
    <property type="entry name" value="ATPase_P-type_domA"/>
</dbReference>
<feature type="transmembrane region" description="Helical" evidence="6">
    <location>
        <begin position="49"/>
        <end position="67"/>
    </location>
</feature>
<dbReference type="InterPro" id="IPR018303">
    <property type="entry name" value="ATPase_P-typ_P_site"/>
</dbReference>
<dbReference type="SUPFAM" id="SSF81665">
    <property type="entry name" value="Calcium ATPase, transmembrane domain M"/>
    <property type="match status" value="1"/>
</dbReference>
<evidence type="ECO:0000256" key="5">
    <source>
        <dbReference type="ARBA" id="ARBA00023136"/>
    </source>
</evidence>
<protein>
    <submittedName>
        <fullName evidence="8">Cation-transporting ATPase E</fullName>
    </submittedName>
</protein>
<dbReference type="SFLD" id="SFLDG00002">
    <property type="entry name" value="C1.7:_P-type_atpase_like"/>
    <property type="match status" value="1"/>
</dbReference>
<accession>A0A2T0TTC8</accession>
<feature type="transmembrane region" description="Helical" evidence="6">
    <location>
        <begin position="729"/>
        <end position="750"/>
    </location>
</feature>
<keyword evidence="2 6" id="KW-0812">Transmembrane</keyword>
<feature type="transmembrane region" description="Helical" evidence="6">
    <location>
        <begin position="770"/>
        <end position="790"/>
    </location>
</feature>
<dbReference type="PANTHER" id="PTHR42861">
    <property type="entry name" value="CALCIUM-TRANSPORTING ATPASE"/>
    <property type="match status" value="1"/>
</dbReference>
<dbReference type="RefSeq" id="WP_106277563.1">
    <property type="nucleotide sequence ID" value="NZ_PVTG01000007.1"/>
</dbReference>
<name>A0A2T0TTC8_9ACTN</name>
<feature type="domain" description="P-type ATPase A" evidence="7">
    <location>
        <begin position="105"/>
        <end position="203"/>
    </location>
</feature>
<dbReference type="SFLD" id="SFLDF00027">
    <property type="entry name" value="p-type_atpase"/>
    <property type="match status" value="1"/>
</dbReference>
<dbReference type="Proteomes" id="UP000239210">
    <property type="component" value="Unassembled WGS sequence"/>
</dbReference>
<evidence type="ECO:0000256" key="4">
    <source>
        <dbReference type="ARBA" id="ARBA00022989"/>
    </source>
</evidence>
<evidence type="ECO:0000256" key="1">
    <source>
        <dbReference type="ARBA" id="ARBA00004651"/>
    </source>
</evidence>
<gene>
    <name evidence="8" type="ORF">LY71_1071</name>
</gene>
<dbReference type="PRINTS" id="PR00120">
    <property type="entry name" value="HATPASE"/>
</dbReference>
<dbReference type="SUPFAM" id="SSF81653">
    <property type="entry name" value="Calcium ATPase, transduction domain A"/>
    <property type="match status" value="1"/>
</dbReference>
<feature type="transmembrane region" description="Helical" evidence="6">
    <location>
        <begin position="665"/>
        <end position="688"/>
    </location>
</feature>
<evidence type="ECO:0000259" key="7">
    <source>
        <dbReference type="Pfam" id="PF00122"/>
    </source>
</evidence>
<dbReference type="InterPro" id="IPR036412">
    <property type="entry name" value="HAD-like_sf"/>
</dbReference>
<dbReference type="SUPFAM" id="SSF56784">
    <property type="entry name" value="HAD-like"/>
    <property type="match status" value="1"/>
</dbReference>
<evidence type="ECO:0000256" key="3">
    <source>
        <dbReference type="ARBA" id="ARBA00022967"/>
    </source>
</evidence>